<dbReference type="CDD" id="cd02947">
    <property type="entry name" value="TRX_family"/>
    <property type="match status" value="1"/>
</dbReference>
<dbReference type="AlphaFoldDB" id="A0A8J7IHS5"/>
<dbReference type="SUPFAM" id="SSF52833">
    <property type="entry name" value="Thioredoxin-like"/>
    <property type="match status" value="1"/>
</dbReference>
<comment type="caution">
    <text evidence="3">The sequence shown here is derived from an EMBL/GenBank/DDBJ whole genome shotgun (WGS) entry which is preliminary data.</text>
</comment>
<dbReference type="InterPro" id="IPR036249">
    <property type="entry name" value="Thioredoxin-like_sf"/>
</dbReference>
<organism evidence="3 4">
    <name type="scientific">Snuella sedimenti</name>
    <dbReference type="NCBI Taxonomy" id="2798802"/>
    <lineage>
        <taxon>Bacteria</taxon>
        <taxon>Pseudomonadati</taxon>
        <taxon>Bacteroidota</taxon>
        <taxon>Flavobacteriia</taxon>
        <taxon>Flavobacteriales</taxon>
        <taxon>Flavobacteriaceae</taxon>
        <taxon>Snuella</taxon>
    </lineage>
</organism>
<feature type="domain" description="Thioredoxin" evidence="2">
    <location>
        <begin position="128"/>
        <end position="264"/>
    </location>
</feature>
<keyword evidence="4" id="KW-1185">Reference proteome</keyword>
<evidence type="ECO:0000259" key="2">
    <source>
        <dbReference type="PROSITE" id="PS51352"/>
    </source>
</evidence>
<accession>A0A8J7IHS5</accession>
<proteinExistence type="predicted"/>
<dbReference type="InterPro" id="IPR013766">
    <property type="entry name" value="Thioredoxin_domain"/>
</dbReference>
<dbReference type="Gene3D" id="3.40.30.10">
    <property type="entry name" value="Glutaredoxin"/>
    <property type="match status" value="1"/>
</dbReference>
<dbReference type="PROSITE" id="PS51352">
    <property type="entry name" value="THIOREDOXIN_2"/>
    <property type="match status" value="1"/>
</dbReference>
<dbReference type="Pfam" id="PF13899">
    <property type="entry name" value="Thioredoxin_7"/>
    <property type="match status" value="1"/>
</dbReference>
<evidence type="ECO:0000313" key="4">
    <source>
        <dbReference type="Proteomes" id="UP000610931"/>
    </source>
</evidence>
<dbReference type="Proteomes" id="UP000610931">
    <property type="component" value="Unassembled WGS sequence"/>
</dbReference>
<dbReference type="PROSITE" id="PS00194">
    <property type="entry name" value="THIOREDOXIN_1"/>
    <property type="match status" value="1"/>
</dbReference>
<dbReference type="EMBL" id="JAELVQ010000015">
    <property type="protein sequence ID" value="MBJ6368763.1"/>
    <property type="molecule type" value="Genomic_DNA"/>
</dbReference>
<dbReference type="RefSeq" id="WP_199115525.1">
    <property type="nucleotide sequence ID" value="NZ_JAELVQ010000015.1"/>
</dbReference>
<sequence length="437" mass="50391">MKKQLLCYAITFICINIFSQEIIENPKYSRIYKKNTLIKKIELNETETILHITSRNKEKNWITIPKTTYISDEDSNKKMFVLKSEGISLGSKTPLNDKNEISYKLFFPALQKTSNVIDLKIEKEAIGSWKGQPRNDITLAYRIEVRLPQENNIFNKLSLKKAFIKAKNENKKVLLFFTAPWCGPCNWMKKYIHTDREIIDLINKNYIAVEINRDTQKGAKSAKEYNNTGIPYYVVLTPKNELLKTQTGSRKKGDFIEFLTLKGTNIPIIVDKPKQKTTHIDPGYGLRLGIVRNIMNNGEFDHRNGFTADLFYSKEVNDLYLFRTGFGFNSKGVRNFSINYLRFPVEFGIKILNGSLIHTQGGIRAMVSPYYAFRLNKENKNLSSNDYGIRFGLSHFIGSDNELELELYYEYGMQDIIKDLNGKQNNKGLGLSLLLSL</sequence>
<reference evidence="3" key="1">
    <citation type="submission" date="2020-12" db="EMBL/GenBank/DDBJ databases">
        <title>Snuella sp. nov., isolated from sediment in Incheon.</title>
        <authorList>
            <person name="Kim W."/>
        </authorList>
    </citation>
    <scope>NUCLEOTIDE SEQUENCE</scope>
    <source>
        <strain evidence="3">CAU 1569</strain>
    </source>
</reference>
<protein>
    <submittedName>
        <fullName evidence="3">Thioredoxin family protein</fullName>
    </submittedName>
</protein>
<name>A0A8J7IHS5_9FLAO</name>
<keyword evidence="1" id="KW-0676">Redox-active center</keyword>
<gene>
    <name evidence="3" type="ORF">JF259_11745</name>
</gene>
<evidence type="ECO:0000256" key="1">
    <source>
        <dbReference type="ARBA" id="ARBA00023284"/>
    </source>
</evidence>
<evidence type="ECO:0000313" key="3">
    <source>
        <dbReference type="EMBL" id="MBJ6368763.1"/>
    </source>
</evidence>
<dbReference type="InterPro" id="IPR017937">
    <property type="entry name" value="Thioredoxin_CS"/>
</dbReference>